<dbReference type="OMA" id="VFWVWNH"/>
<sequence length="486" mass="54120">MHQKMLTLPSRPAKRSFFARSSAWSKRAQPITPTALLQRIRQPVDRIPLDSMRQLRVALATESPAWLDEFLDASGYDTLLAHLDSLLRMEWREEQHDDTLLYEILRCIVALGSSKSGRSALIDQAPAPFEQLCVALYSDQIPKELEMRRMIVLLLHMLVGHDLPPTVLEKRSVHRVPVQDVPCLSFASKKHDGAALAAMLLHTPRPSTMENKVDFLQCAHEHRPLRKHVEELQRVCGEFFWIFCHENNAIWDWDSLDTQAAMAPRVPSGMTGSVEWEAIMYLTENLSLINAILASFLKSSAEAARAFVDELYFAQFSSVIQTLRLASQSYYTSMHAELAHWCALEKQSKQEALPFSPIPCSSAEPELIPTPLPVSTSTPASGPKPGPTSMPPMIQVEQSALEAATSPALVATPYFTPMLPSEPIRPHRTVSHIRHVSTERVSIPVSPRTNYSTITNKHTGPNSGQGVVASSVNNTLDDIDIANIGF</sequence>
<protein>
    <recommendedName>
        <fullName evidence="1">Formin GTPase-binding domain-containing protein</fullName>
    </recommendedName>
</protein>
<dbReference type="SUPFAM" id="SSF48371">
    <property type="entry name" value="ARM repeat"/>
    <property type="match status" value="1"/>
</dbReference>
<dbReference type="VEuPathDB" id="FungiDB:MGL_3639"/>
<dbReference type="RefSeq" id="XP_001729172.1">
    <property type="nucleotide sequence ID" value="XM_001729120.1"/>
</dbReference>
<dbReference type="InterPro" id="IPR010473">
    <property type="entry name" value="GTPase-bd"/>
</dbReference>
<dbReference type="GO" id="GO:0030036">
    <property type="term" value="P:actin cytoskeleton organization"/>
    <property type="evidence" value="ECO:0007669"/>
    <property type="project" value="InterPro"/>
</dbReference>
<dbReference type="AlphaFoldDB" id="A8QA80"/>
<dbReference type="Proteomes" id="UP000008837">
    <property type="component" value="Unassembled WGS sequence"/>
</dbReference>
<name>A8QA80_MALGO</name>
<dbReference type="OrthoDB" id="2155261at2759"/>
<dbReference type="Pfam" id="PF06371">
    <property type="entry name" value="Drf_GBD"/>
    <property type="match status" value="1"/>
</dbReference>
<dbReference type="GO" id="GO:0031267">
    <property type="term" value="F:small GTPase binding"/>
    <property type="evidence" value="ECO:0007669"/>
    <property type="project" value="InterPro"/>
</dbReference>
<reference evidence="2 3" key="1">
    <citation type="journal article" date="2007" name="Proc. Natl. Acad. Sci. U.S.A.">
        <title>Dandruff-associated Malassezia genomes reveal convergent and divergent virulence traits shared with plant and human fungal pathogens.</title>
        <authorList>
            <person name="Xu J."/>
            <person name="Saunders C.W."/>
            <person name="Hu P."/>
            <person name="Grant R.A."/>
            <person name="Boekhout T."/>
            <person name="Kuramae E.E."/>
            <person name="Kronstad J.W."/>
            <person name="Deangelis Y.M."/>
            <person name="Reeder N.L."/>
            <person name="Johnstone K.R."/>
            <person name="Leland M."/>
            <person name="Fieno A.M."/>
            <person name="Begley W.M."/>
            <person name="Sun Y."/>
            <person name="Lacey M.P."/>
            <person name="Chaudhary T."/>
            <person name="Keough T."/>
            <person name="Chu L."/>
            <person name="Sears R."/>
            <person name="Yuan B."/>
            <person name="Dawson T.L.Jr."/>
        </authorList>
    </citation>
    <scope>NUCLEOTIDE SEQUENCE [LARGE SCALE GENOMIC DNA]</scope>
    <source>
        <strain evidence="3">ATCC MYA-4612 / CBS 7966</strain>
    </source>
</reference>
<comment type="caution">
    <text evidence="2">The sequence shown here is derived from an EMBL/GenBank/DDBJ whole genome shotgun (WGS) entry which is preliminary data.</text>
</comment>
<gene>
    <name evidence="2" type="ORF">MGL_3639</name>
</gene>
<dbReference type="Gene3D" id="1.25.10.10">
    <property type="entry name" value="Leucine-rich Repeat Variant"/>
    <property type="match status" value="1"/>
</dbReference>
<dbReference type="SMART" id="SM01140">
    <property type="entry name" value="Drf_GBD"/>
    <property type="match status" value="1"/>
</dbReference>
<dbReference type="GO" id="GO:0003779">
    <property type="term" value="F:actin binding"/>
    <property type="evidence" value="ECO:0007669"/>
    <property type="project" value="InterPro"/>
</dbReference>
<proteinExistence type="predicted"/>
<dbReference type="KEGG" id="mgl:MGL_3639"/>
<feature type="domain" description="Formin GTPase-binding" evidence="1">
    <location>
        <begin position="6"/>
        <end position="159"/>
    </location>
</feature>
<evidence type="ECO:0000259" key="1">
    <source>
        <dbReference type="SMART" id="SM01140"/>
    </source>
</evidence>
<keyword evidence="3" id="KW-1185">Reference proteome</keyword>
<dbReference type="EMBL" id="AAYY01000014">
    <property type="protein sequence ID" value="EDP41958.1"/>
    <property type="molecule type" value="Genomic_DNA"/>
</dbReference>
<evidence type="ECO:0000313" key="2">
    <source>
        <dbReference type="EMBL" id="EDP41958.1"/>
    </source>
</evidence>
<dbReference type="InParanoid" id="A8QA80"/>
<dbReference type="InterPro" id="IPR011989">
    <property type="entry name" value="ARM-like"/>
</dbReference>
<evidence type="ECO:0000313" key="3">
    <source>
        <dbReference type="Proteomes" id="UP000008837"/>
    </source>
</evidence>
<dbReference type="InterPro" id="IPR016024">
    <property type="entry name" value="ARM-type_fold"/>
</dbReference>
<accession>A8QA80</accession>
<organism evidence="2 3">
    <name type="scientific">Malassezia globosa (strain ATCC MYA-4612 / CBS 7966)</name>
    <name type="common">Dandruff-associated fungus</name>
    <dbReference type="NCBI Taxonomy" id="425265"/>
    <lineage>
        <taxon>Eukaryota</taxon>
        <taxon>Fungi</taxon>
        <taxon>Dikarya</taxon>
        <taxon>Basidiomycota</taxon>
        <taxon>Ustilaginomycotina</taxon>
        <taxon>Malasseziomycetes</taxon>
        <taxon>Malasseziales</taxon>
        <taxon>Malasseziaceae</taxon>
        <taxon>Malassezia</taxon>
    </lineage>
</organism>
<dbReference type="GeneID" id="5853478"/>